<organism evidence="1 2">
    <name type="scientific">Oryza sativa subsp. indica</name>
    <name type="common">Rice</name>
    <dbReference type="NCBI Taxonomy" id="39946"/>
    <lineage>
        <taxon>Eukaryota</taxon>
        <taxon>Viridiplantae</taxon>
        <taxon>Streptophyta</taxon>
        <taxon>Embryophyta</taxon>
        <taxon>Tracheophyta</taxon>
        <taxon>Spermatophyta</taxon>
        <taxon>Magnoliopsida</taxon>
        <taxon>Liliopsida</taxon>
        <taxon>Poales</taxon>
        <taxon>Poaceae</taxon>
        <taxon>BOP clade</taxon>
        <taxon>Oryzoideae</taxon>
        <taxon>Oryzeae</taxon>
        <taxon>Oryzinae</taxon>
        <taxon>Oryza</taxon>
        <taxon>Oryza sativa</taxon>
    </lineage>
</organism>
<protein>
    <submittedName>
        <fullName evidence="1">Uncharacterized protein</fullName>
    </submittedName>
</protein>
<dbReference type="HOGENOM" id="CLU_3127584_0_0_1"/>
<proteinExistence type="predicted"/>
<dbReference type="EMBL" id="CM000132">
    <property type="protein sequence ID" value="EAZ03770.1"/>
    <property type="molecule type" value="Genomic_DNA"/>
</dbReference>
<dbReference type="AlphaFoldDB" id="A2YL09"/>
<dbReference type="Proteomes" id="UP000007015">
    <property type="component" value="Chromosome 7"/>
</dbReference>
<name>A2YL09_ORYSI</name>
<evidence type="ECO:0000313" key="1">
    <source>
        <dbReference type="EMBL" id="EAZ03770.1"/>
    </source>
</evidence>
<dbReference type="Gramene" id="BGIOSGA024356-TA">
    <property type="protein sequence ID" value="BGIOSGA024356-PA"/>
    <property type="gene ID" value="BGIOSGA024356"/>
</dbReference>
<accession>A2YL09</accession>
<reference evidence="1 2" key="1">
    <citation type="journal article" date="2005" name="PLoS Biol.">
        <title>The genomes of Oryza sativa: a history of duplications.</title>
        <authorList>
            <person name="Yu J."/>
            <person name="Wang J."/>
            <person name="Lin W."/>
            <person name="Li S."/>
            <person name="Li H."/>
            <person name="Zhou J."/>
            <person name="Ni P."/>
            <person name="Dong W."/>
            <person name="Hu S."/>
            <person name="Zeng C."/>
            <person name="Zhang J."/>
            <person name="Zhang Y."/>
            <person name="Li R."/>
            <person name="Xu Z."/>
            <person name="Li S."/>
            <person name="Li X."/>
            <person name="Zheng H."/>
            <person name="Cong L."/>
            <person name="Lin L."/>
            <person name="Yin J."/>
            <person name="Geng J."/>
            <person name="Li G."/>
            <person name="Shi J."/>
            <person name="Liu J."/>
            <person name="Lv H."/>
            <person name="Li J."/>
            <person name="Wang J."/>
            <person name="Deng Y."/>
            <person name="Ran L."/>
            <person name="Shi X."/>
            <person name="Wang X."/>
            <person name="Wu Q."/>
            <person name="Li C."/>
            <person name="Ren X."/>
            <person name="Wang J."/>
            <person name="Wang X."/>
            <person name="Li D."/>
            <person name="Liu D."/>
            <person name="Zhang X."/>
            <person name="Ji Z."/>
            <person name="Zhao W."/>
            <person name="Sun Y."/>
            <person name="Zhang Z."/>
            <person name="Bao J."/>
            <person name="Han Y."/>
            <person name="Dong L."/>
            <person name="Ji J."/>
            <person name="Chen P."/>
            <person name="Wu S."/>
            <person name="Liu J."/>
            <person name="Xiao Y."/>
            <person name="Bu D."/>
            <person name="Tan J."/>
            <person name="Yang L."/>
            <person name="Ye C."/>
            <person name="Zhang J."/>
            <person name="Xu J."/>
            <person name="Zhou Y."/>
            <person name="Yu Y."/>
            <person name="Zhang B."/>
            <person name="Zhuang S."/>
            <person name="Wei H."/>
            <person name="Liu B."/>
            <person name="Lei M."/>
            <person name="Yu H."/>
            <person name="Li Y."/>
            <person name="Xu H."/>
            <person name="Wei S."/>
            <person name="He X."/>
            <person name="Fang L."/>
            <person name="Zhang Z."/>
            <person name="Zhang Y."/>
            <person name="Huang X."/>
            <person name="Su Z."/>
            <person name="Tong W."/>
            <person name="Li J."/>
            <person name="Tong Z."/>
            <person name="Li S."/>
            <person name="Ye J."/>
            <person name="Wang L."/>
            <person name="Fang L."/>
            <person name="Lei T."/>
            <person name="Chen C."/>
            <person name="Chen H."/>
            <person name="Xu Z."/>
            <person name="Li H."/>
            <person name="Huang H."/>
            <person name="Zhang F."/>
            <person name="Xu H."/>
            <person name="Li N."/>
            <person name="Zhao C."/>
            <person name="Li S."/>
            <person name="Dong L."/>
            <person name="Huang Y."/>
            <person name="Li L."/>
            <person name="Xi Y."/>
            <person name="Qi Q."/>
            <person name="Li W."/>
            <person name="Zhang B."/>
            <person name="Hu W."/>
            <person name="Zhang Y."/>
            <person name="Tian X."/>
            <person name="Jiao Y."/>
            <person name="Liang X."/>
            <person name="Jin J."/>
            <person name="Gao L."/>
            <person name="Zheng W."/>
            <person name="Hao B."/>
            <person name="Liu S."/>
            <person name="Wang W."/>
            <person name="Yuan L."/>
            <person name="Cao M."/>
            <person name="McDermott J."/>
            <person name="Samudrala R."/>
            <person name="Wang J."/>
            <person name="Wong G.K."/>
            <person name="Yang H."/>
        </authorList>
    </citation>
    <scope>NUCLEOTIDE SEQUENCE [LARGE SCALE GENOMIC DNA]</scope>
    <source>
        <strain evidence="2">cv. 93-11</strain>
    </source>
</reference>
<gene>
    <name evidence="1" type="ORF">OsI_25898</name>
</gene>
<evidence type="ECO:0000313" key="2">
    <source>
        <dbReference type="Proteomes" id="UP000007015"/>
    </source>
</evidence>
<keyword evidence="2" id="KW-1185">Reference proteome</keyword>
<sequence>MGMPTTRMLECHNGRTLVGYNTKDMRQYRAMICHRLLYHRFNDLHPHRVI</sequence>